<dbReference type="Proteomes" id="UP001150581">
    <property type="component" value="Unassembled WGS sequence"/>
</dbReference>
<feature type="non-terminal residue" evidence="1">
    <location>
        <position position="1"/>
    </location>
</feature>
<reference evidence="1" key="1">
    <citation type="submission" date="2022-07" db="EMBL/GenBank/DDBJ databases">
        <title>Phylogenomic reconstructions and comparative analyses of Kickxellomycotina fungi.</title>
        <authorList>
            <person name="Reynolds N.K."/>
            <person name="Stajich J.E."/>
            <person name="Barry K."/>
            <person name="Grigoriev I.V."/>
            <person name="Crous P."/>
            <person name="Smith M.E."/>
        </authorList>
    </citation>
    <scope>NUCLEOTIDE SEQUENCE</scope>
    <source>
        <strain evidence="1">Benny 63K</strain>
    </source>
</reference>
<name>A0ACC1I361_9FUNG</name>
<gene>
    <name evidence="1" type="ORF">LPJ66_009579</name>
</gene>
<sequence>CDYVISSRSNLEIKIAVNTYKLCFLTGTEDIYANHSRRAKLLLLPLQGEKEEEEGESATSASALNVSAVAARKAYDEDWSERTRKWHEWVAQEHAEHKDDDEESVLVEWWK</sequence>
<evidence type="ECO:0000313" key="2">
    <source>
        <dbReference type="Proteomes" id="UP001150581"/>
    </source>
</evidence>
<protein>
    <submittedName>
        <fullName evidence="1">Uncharacterized protein</fullName>
    </submittedName>
</protein>
<accession>A0ACC1I361</accession>
<comment type="caution">
    <text evidence="1">The sequence shown here is derived from an EMBL/GenBank/DDBJ whole genome shotgun (WGS) entry which is preliminary data.</text>
</comment>
<dbReference type="EMBL" id="JANBPG010002232">
    <property type="protein sequence ID" value="KAJ1886551.1"/>
    <property type="molecule type" value="Genomic_DNA"/>
</dbReference>
<proteinExistence type="predicted"/>
<keyword evidence="2" id="KW-1185">Reference proteome</keyword>
<organism evidence="1 2">
    <name type="scientific">Kickxella alabastrina</name>
    <dbReference type="NCBI Taxonomy" id="61397"/>
    <lineage>
        <taxon>Eukaryota</taxon>
        <taxon>Fungi</taxon>
        <taxon>Fungi incertae sedis</taxon>
        <taxon>Zoopagomycota</taxon>
        <taxon>Kickxellomycotina</taxon>
        <taxon>Kickxellomycetes</taxon>
        <taxon>Kickxellales</taxon>
        <taxon>Kickxellaceae</taxon>
        <taxon>Kickxella</taxon>
    </lineage>
</organism>
<evidence type="ECO:0000313" key="1">
    <source>
        <dbReference type="EMBL" id="KAJ1886551.1"/>
    </source>
</evidence>